<keyword evidence="2" id="KW-1185">Reference proteome</keyword>
<reference evidence="1" key="1">
    <citation type="submission" date="2022-08" db="EMBL/GenBank/DDBJ databases">
        <title>Genome Sequence of Pycnoporus sanguineus.</title>
        <authorList>
            <person name="Buettner E."/>
        </authorList>
    </citation>
    <scope>NUCLEOTIDE SEQUENCE</scope>
    <source>
        <strain evidence="1">CG-C14</strain>
    </source>
</reference>
<proteinExistence type="predicted"/>
<evidence type="ECO:0000313" key="2">
    <source>
        <dbReference type="Proteomes" id="UP001144978"/>
    </source>
</evidence>
<dbReference type="EMBL" id="JANSHE010007183">
    <property type="protein sequence ID" value="KAJ2964347.1"/>
    <property type="molecule type" value="Genomic_DNA"/>
</dbReference>
<name>A0ACC1MEI5_9APHY</name>
<accession>A0ACC1MEI5</accession>
<dbReference type="Proteomes" id="UP001144978">
    <property type="component" value="Unassembled WGS sequence"/>
</dbReference>
<evidence type="ECO:0000313" key="1">
    <source>
        <dbReference type="EMBL" id="KAJ2964347.1"/>
    </source>
</evidence>
<sequence>MAGYSCSGDPPQCCRPSSRSSTILCRIKLDEGVPPPASGTKNSHSAHPTSLHHWHRYEKAVDAAKLNPPYTHGELLLDLYLCCQCSMYCLVSDVIPGVIPAALVDEFTRDKLSHPALDKTPRATVIAGWETILTIIDNRLWRDEKRSLPVGRARFRNKVGWSDVVRRVFETIGFPLEDLQQGENSTELALSPPPIDPSTPEGRASRTTLLRAWVEISAWLAIYQKSKEQLGDYRTMELHVKAESERDMYQTGIGAHVSQISRGQLPAALQGYAPLEESWKVLGMTPEHSQNSSRLRTWRNAAATLRTRWSTSRICGRSSTR</sequence>
<protein>
    <submittedName>
        <fullName evidence="1">Uncharacterized protein</fullName>
    </submittedName>
</protein>
<organism evidence="1 2">
    <name type="scientific">Trametes sanguinea</name>
    <dbReference type="NCBI Taxonomy" id="158606"/>
    <lineage>
        <taxon>Eukaryota</taxon>
        <taxon>Fungi</taxon>
        <taxon>Dikarya</taxon>
        <taxon>Basidiomycota</taxon>
        <taxon>Agaricomycotina</taxon>
        <taxon>Agaricomycetes</taxon>
        <taxon>Polyporales</taxon>
        <taxon>Polyporaceae</taxon>
        <taxon>Trametes</taxon>
    </lineage>
</organism>
<gene>
    <name evidence="1" type="ORF">NUW54_g14241</name>
</gene>
<comment type="caution">
    <text evidence="1">The sequence shown here is derived from an EMBL/GenBank/DDBJ whole genome shotgun (WGS) entry which is preliminary data.</text>
</comment>